<dbReference type="EMBL" id="BJTG01000004">
    <property type="protein sequence ID" value="GEJ57261.1"/>
    <property type="molecule type" value="Genomic_DNA"/>
</dbReference>
<organism evidence="2 3">
    <name type="scientific">Anaeromyxobacter diazotrophicus</name>
    <dbReference type="NCBI Taxonomy" id="2590199"/>
    <lineage>
        <taxon>Bacteria</taxon>
        <taxon>Pseudomonadati</taxon>
        <taxon>Myxococcota</taxon>
        <taxon>Myxococcia</taxon>
        <taxon>Myxococcales</taxon>
        <taxon>Cystobacterineae</taxon>
        <taxon>Anaeromyxobacteraceae</taxon>
        <taxon>Anaeromyxobacter</taxon>
    </lineage>
</organism>
<dbReference type="InterPro" id="IPR017438">
    <property type="entry name" value="ATP-NAD_kinase_N"/>
</dbReference>
<proteinExistence type="predicted"/>
<dbReference type="InterPro" id="IPR016064">
    <property type="entry name" value="NAD/diacylglycerol_kinase_sf"/>
</dbReference>
<comment type="caution">
    <text evidence="2">The sequence shown here is derived from an EMBL/GenBank/DDBJ whole genome shotgun (WGS) entry which is preliminary data.</text>
</comment>
<name>A0A7I9VLJ0_9BACT</name>
<dbReference type="InterPro" id="IPR045540">
    <property type="entry name" value="YegS/DAGK_C"/>
</dbReference>
<dbReference type="RefSeq" id="WP_235969558.1">
    <property type="nucleotide sequence ID" value="NZ_BJTG01000004.1"/>
</dbReference>
<accession>A0A7I9VLJ0</accession>
<evidence type="ECO:0000313" key="2">
    <source>
        <dbReference type="EMBL" id="GEJ57261.1"/>
    </source>
</evidence>
<dbReference type="GO" id="GO:0016301">
    <property type="term" value="F:kinase activity"/>
    <property type="evidence" value="ECO:0007669"/>
    <property type="project" value="InterPro"/>
</dbReference>
<dbReference type="Gene3D" id="3.40.50.10330">
    <property type="entry name" value="Probable inorganic polyphosphate/atp-NAD kinase, domain 1"/>
    <property type="match status" value="1"/>
</dbReference>
<feature type="domain" description="DAGKc" evidence="1">
    <location>
        <begin position="14"/>
        <end position="150"/>
    </location>
</feature>
<dbReference type="PROSITE" id="PS50146">
    <property type="entry name" value="DAGK"/>
    <property type="match status" value="1"/>
</dbReference>
<gene>
    <name evidence="2" type="ORF">AMYX_20020</name>
</gene>
<dbReference type="InterPro" id="IPR001206">
    <property type="entry name" value="Diacylglycerol_kinase_cat_dom"/>
</dbReference>
<evidence type="ECO:0000313" key="3">
    <source>
        <dbReference type="Proteomes" id="UP000503640"/>
    </source>
</evidence>
<protein>
    <recommendedName>
        <fullName evidence="1">DAGKc domain-containing protein</fullName>
    </recommendedName>
</protein>
<evidence type="ECO:0000259" key="1">
    <source>
        <dbReference type="PROSITE" id="PS50146"/>
    </source>
</evidence>
<keyword evidence="3" id="KW-1185">Reference proteome</keyword>
<dbReference type="Gene3D" id="2.60.200.40">
    <property type="match status" value="1"/>
</dbReference>
<sequence length="357" mass="38265">MMTYSALRMRSTPATRPGFAVLLNANARQVDTALRASLQRIVPEDDLFFSRSATEAHDIAEAVVTRGYKTVFTGGGDGTFVGWVNHILDGAERRGVQAPRFGVLALGTGNAVAGVVGARPSAHVEELAAFATGAAQRVRRVQLLACDGKRTPFAGVGVDAAVINDYGWIKQRLSGTALRRLSVGVPGYALSAALRTAPRYLAERGAAYCEITNLGGPAYRLDGQGRQVGAPVGQGEPLYAGPCMMAAASTVPFYGFGMRAFPFAEARPGMLQLRVATRLSVPSVLWNLPRIWSGEWTNPGLLDFHAERVKVQFDRPMPLQIGGDAEGWREEITFALAPPGVEMIDFTPTPPRPTLVN</sequence>
<dbReference type="AlphaFoldDB" id="A0A7I9VLJ0"/>
<reference evidence="3" key="1">
    <citation type="journal article" date="2020" name="Appl. Environ. Microbiol.">
        <title>Diazotrophic Anaeromyxobacter Isolates from Soils.</title>
        <authorList>
            <person name="Masuda Y."/>
            <person name="Yamanaka H."/>
            <person name="Xu Z.X."/>
            <person name="Shiratori Y."/>
            <person name="Aono T."/>
            <person name="Amachi S."/>
            <person name="Senoo K."/>
            <person name="Itoh H."/>
        </authorList>
    </citation>
    <scope>NUCLEOTIDE SEQUENCE [LARGE SCALE GENOMIC DNA]</scope>
    <source>
        <strain evidence="3">R267</strain>
    </source>
</reference>
<dbReference type="Pfam" id="PF00781">
    <property type="entry name" value="DAGK_cat"/>
    <property type="match status" value="1"/>
</dbReference>
<dbReference type="SUPFAM" id="SSF111331">
    <property type="entry name" value="NAD kinase/diacylglycerol kinase-like"/>
    <property type="match status" value="1"/>
</dbReference>
<dbReference type="Pfam" id="PF19279">
    <property type="entry name" value="YegS_C"/>
    <property type="match status" value="1"/>
</dbReference>
<dbReference type="Proteomes" id="UP000503640">
    <property type="component" value="Unassembled WGS sequence"/>
</dbReference>